<name>H8YVY4_9GAMM</name>
<dbReference type="OrthoDB" id="5756824at2"/>
<feature type="transmembrane region" description="Helical" evidence="1">
    <location>
        <begin position="6"/>
        <end position="24"/>
    </location>
</feature>
<dbReference type="AlphaFoldDB" id="H8YVY4"/>
<keyword evidence="1" id="KW-1133">Transmembrane helix</keyword>
<dbReference type="InterPro" id="IPR012337">
    <property type="entry name" value="RNaseH-like_sf"/>
</dbReference>
<keyword evidence="4" id="KW-1185">Reference proteome</keyword>
<proteinExistence type="predicted"/>
<keyword evidence="1" id="KW-0812">Transmembrane</keyword>
<dbReference type="HOGENOM" id="CLU_701952_0_0_6"/>
<feature type="domain" description="Integrase catalytic" evidence="2">
    <location>
        <begin position="191"/>
        <end position="359"/>
    </location>
</feature>
<accession>H8YVY4</accession>
<organism evidence="3 4">
    <name type="scientific">Thiorhodovibrio frisius</name>
    <dbReference type="NCBI Taxonomy" id="631362"/>
    <lineage>
        <taxon>Bacteria</taxon>
        <taxon>Pseudomonadati</taxon>
        <taxon>Pseudomonadota</taxon>
        <taxon>Gammaproteobacteria</taxon>
        <taxon>Chromatiales</taxon>
        <taxon>Chromatiaceae</taxon>
        <taxon>Thiorhodovibrio</taxon>
    </lineage>
</organism>
<dbReference type="RefSeq" id="WP_009146749.1">
    <property type="nucleotide sequence ID" value="NZ_CP121471.1"/>
</dbReference>
<dbReference type="PROSITE" id="PS50994">
    <property type="entry name" value="INTEGRASE"/>
    <property type="match status" value="1"/>
</dbReference>
<dbReference type="EMBL" id="JH603164">
    <property type="protein sequence ID" value="EIC23775.1"/>
    <property type="molecule type" value="Genomic_DNA"/>
</dbReference>
<dbReference type="SUPFAM" id="SSF53098">
    <property type="entry name" value="Ribonuclease H-like"/>
    <property type="match status" value="1"/>
</dbReference>
<keyword evidence="1" id="KW-0472">Membrane</keyword>
<dbReference type="Proteomes" id="UP000002964">
    <property type="component" value="Unassembled WGS sequence"/>
</dbReference>
<protein>
    <submittedName>
        <fullName evidence="3">Integrase family protein</fullName>
    </submittedName>
</protein>
<sequence>MPWWILLLAFASGVIVGLFSVRRYRRDRITWAKRRLQLLVLSLELKSLRQKVVSADGRGTPPAKRRLVRKLPRLEAWQKWLIAWLRWSFPWLTRFLRFSPMTYIRWLQARGRRRHALKSAEGKRRGRPPTPQFVADAILAIKNAHPYYSAGRIARMLTGGELKCKITKNTVVKILKAHGFEPRTKGKQPPRESEPGWLTILYNQHVMAIDFKACYDLTGNTLYIFKLIDHGRRVLHWSRCTYHPTAAWVAQQLRNAFMDLDVLPEAIVMDRDTSFLPIVKQTLPAMGIKPIRIGFKCPWHNGVVERFHRTLDEYVLRYVQPLNDRHLNRLLVEFQAYYNTARPHMVNGVEPPILPDLTDNPAANDPEFFKIPRKLVRKQWLGGLHSSYRWAA</sequence>
<dbReference type="eggNOG" id="COG2801">
    <property type="taxonomic scope" value="Bacteria"/>
</dbReference>
<dbReference type="InterPro" id="IPR036397">
    <property type="entry name" value="RNaseH_sf"/>
</dbReference>
<reference evidence="4" key="1">
    <citation type="submission" date="2011-06" db="EMBL/GenBank/DDBJ databases">
        <authorList>
            <consortium name="US DOE Joint Genome Institute (JGI-PGF)"/>
            <person name="Lucas S."/>
            <person name="Han J."/>
            <person name="Lapidus A."/>
            <person name="Cheng J.-F."/>
            <person name="Goodwin L."/>
            <person name="Pitluck S."/>
            <person name="Peters L."/>
            <person name="Land M.L."/>
            <person name="Hauser L."/>
            <person name="Vogl K."/>
            <person name="Liu Z."/>
            <person name="Overmann J."/>
            <person name="Frigaard N.-U."/>
            <person name="Bryant D.A."/>
            <person name="Woyke T.J."/>
        </authorList>
    </citation>
    <scope>NUCLEOTIDE SEQUENCE [LARGE SCALE GENOMIC DNA]</scope>
    <source>
        <strain evidence="4">970</strain>
    </source>
</reference>
<evidence type="ECO:0000256" key="1">
    <source>
        <dbReference type="SAM" id="Phobius"/>
    </source>
</evidence>
<dbReference type="GO" id="GO:0003676">
    <property type="term" value="F:nucleic acid binding"/>
    <property type="evidence" value="ECO:0007669"/>
    <property type="project" value="InterPro"/>
</dbReference>
<evidence type="ECO:0000313" key="4">
    <source>
        <dbReference type="Proteomes" id="UP000002964"/>
    </source>
</evidence>
<dbReference type="Pfam" id="PF13683">
    <property type="entry name" value="rve_3"/>
    <property type="match status" value="1"/>
</dbReference>
<dbReference type="Gene3D" id="3.30.420.10">
    <property type="entry name" value="Ribonuclease H-like superfamily/Ribonuclease H"/>
    <property type="match status" value="1"/>
</dbReference>
<reference evidence="3 4" key="2">
    <citation type="submission" date="2011-11" db="EMBL/GenBank/DDBJ databases">
        <authorList>
            <consortium name="US DOE Joint Genome Institute"/>
            <person name="Lucas S."/>
            <person name="Han J."/>
            <person name="Lapidus A."/>
            <person name="Cheng J.-F."/>
            <person name="Goodwin L."/>
            <person name="Pitluck S."/>
            <person name="Peters L."/>
            <person name="Ovchinnikova G."/>
            <person name="Zhang X."/>
            <person name="Detter J.C."/>
            <person name="Han C."/>
            <person name="Tapia R."/>
            <person name="Land M."/>
            <person name="Hauser L."/>
            <person name="Kyrpides N."/>
            <person name="Ivanova N."/>
            <person name="Pagani I."/>
            <person name="Vogl K."/>
            <person name="Liu Z."/>
            <person name="Overmann J."/>
            <person name="Frigaard N.-U."/>
            <person name="Bryant D."/>
            <person name="Woyke T."/>
        </authorList>
    </citation>
    <scope>NUCLEOTIDE SEQUENCE [LARGE SCALE GENOMIC DNA]</scope>
    <source>
        <strain evidence="3 4">970</strain>
    </source>
</reference>
<dbReference type="STRING" id="631362.Thi970DRAFT_00286"/>
<evidence type="ECO:0000259" key="2">
    <source>
        <dbReference type="PROSITE" id="PS50994"/>
    </source>
</evidence>
<dbReference type="InterPro" id="IPR001584">
    <property type="entry name" value="Integrase_cat-core"/>
</dbReference>
<evidence type="ECO:0000313" key="3">
    <source>
        <dbReference type="EMBL" id="EIC23775.1"/>
    </source>
</evidence>
<dbReference type="GO" id="GO:0015074">
    <property type="term" value="P:DNA integration"/>
    <property type="evidence" value="ECO:0007669"/>
    <property type="project" value="InterPro"/>
</dbReference>
<gene>
    <name evidence="3" type="ORF">Thi970DRAFT_00286</name>
</gene>